<reference evidence="1 2" key="1">
    <citation type="journal article" date="2019" name="Int. J. Syst. Evol. Microbiol.">
        <title>The Global Catalogue of Microorganisms (GCM) 10K type strain sequencing project: providing services to taxonomists for standard genome sequencing and annotation.</title>
        <authorList>
            <consortium name="The Broad Institute Genomics Platform"/>
            <consortium name="The Broad Institute Genome Sequencing Center for Infectious Disease"/>
            <person name="Wu L."/>
            <person name="Ma J."/>
        </authorList>
    </citation>
    <scope>NUCLEOTIDE SEQUENCE [LARGE SCALE GENOMIC DNA]</scope>
    <source>
        <strain evidence="1 2">JCM 13316</strain>
    </source>
</reference>
<organism evidence="1 2">
    <name type="scientific">Arthrobacter gandavensis</name>
    <dbReference type="NCBI Taxonomy" id="169960"/>
    <lineage>
        <taxon>Bacteria</taxon>
        <taxon>Bacillati</taxon>
        <taxon>Actinomycetota</taxon>
        <taxon>Actinomycetes</taxon>
        <taxon>Micrococcales</taxon>
        <taxon>Micrococcaceae</taxon>
        <taxon>Arthrobacter</taxon>
    </lineage>
</organism>
<protein>
    <submittedName>
        <fullName evidence="1">Uncharacterized protein</fullName>
    </submittedName>
</protein>
<comment type="caution">
    <text evidence="1">The sequence shown here is derived from an EMBL/GenBank/DDBJ whole genome shotgun (WGS) entry which is preliminary data.</text>
</comment>
<sequence>MGDRREILLDLSVENAHADERMRDVRAWFRANGLSSPDPNASDDMYSKHPADALGPRLRELVPPKNHFAISFVAGHDLYFPGGGPLGPVCRRCGTETDFDGTVPLAADWLASRLEPSLTCPNCDWHALWGDWDISASLAVCSFAVIFGDVYLEPDIRALAADLQDQLQAELGGRWRLMHFHD</sequence>
<gene>
    <name evidence="1" type="ORF">GCM10009688_21990</name>
</gene>
<dbReference type="EMBL" id="BAAALV010000003">
    <property type="protein sequence ID" value="GAA1916594.1"/>
    <property type="molecule type" value="Genomic_DNA"/>
</dbReference>
<name>A0ABN2PDH8_9MICC</name>
<evidence type="ECO:0000313" key="2">
    <source>
        <dbReference type="Proteomes" id="UP001500784"/>
    </source>
</evidence>
<dbReference type="Proteomes" id="UP001500784">
    <property type="component" value="Unassembled WGS sequence"/>
</dbReference>
<accession>A0ABN2PDH8</accession>
<keyword evidence="2" id="KW-1185">Reference proteome</keyword>
<evidence type="ECO:0000313" key="1">
    <source>
        <dbReference type="EMBL" id="GAA1916594.1"/>
    </source>
</evidence>
<proteinExistence type="predicted"/>
<dbReference type="RefSeq" id="WP_152229098.1">
    <property type="nucleotide sequence ID" value="NZ_BAAALV010000003.1"/>
</dbReference>